<feature type="transmembrane region" description="Helical" evidence="1">
    <location>
        <begin position="99"/>
        <end position="117"/>
    </location>
</feature>
<organism evidence="2 3">
    <name type="scientific">Agathobacter rectalis</name>
    <dbReference type="NCBI Taxonomy" id="39491"/>
    <lineage>
        <taxon>Bacteria</taxon>
        <taxon>Bacillati</taxon>
        <taxon>Bacillota</taxon>
        <taxon>Clostridia</taxon>
        <taxon>Lachnospirales</taxon>
        <taxon>Lachnospiraceae</taxon>
        <taxon>Agathobacter</taxon>
    </lineage>
</organism>
<evidence type="ECO:0000313" key="2">
    <source>
        <dbReference type="EMBL" id="RGM75462.1"/>
    </source>
</evidence>
<dbReference type="AlphaFoldDB" id="A0A3E4YLP1"/>
<evidence type="ECO:0000256" key="1">
    <source>
        <dbReference type="SAM" id="Phobius"/>
    </source>
</evidence>
<keyword evidence="1" id="KW-1133">Transmembrane helix</keyword>
<gene>
    <name evidence="2" type="ORF">DXB99_02765</name>
</gene>
<proteinExistence type="predicted"/>
<protein>
    <recommendedName>
        <fullName evidence="4">Polysaccharide biosynthesis protein C-terminal domain-containing protein</fullName>
    </recommendedName>
</protein>
<keyword evidence="1" id="KW-0812">Transmembrane</keyword>
<reference evidence="2 3" key="1">
    <citation type="submission" date="2018-08" db="EMBL/GenBank/DDBJ databases">
        <title>A genome reference for cultivated species of the human gut microbiota.</title>
        <authorList>
            <person name="Zou Y."/>
            <person name="Xue W."/>
            <person name="Luo G."/>
        </authorList>
    </citation>
    <scope>NUCLEOTIDE SEQUENCE [LARGE SCALE GENOMIC DNA]</scope>
    <source>
        <strain evidence="2 3">OM07-13</strain>
    </source>
</reference>
<evidence type="ECO:0008006" key="4">
    <source>
        <dbReference type="Google" id="ProtNLM"/>
    </source>
</evidence>
<feature type="transmembrane region" description="Helical" evidence="1">
    <location>
        <begin position="279"/>
        <end position="298"/>
    </location>
</feature>
<accession>A0A3E4YLP1</accession>
<feature type="transmembrane region" description="Helical" evidence="1">
    <location>
        <begin position="35"/>
        <end position="56"/>
    </location>
</feature>
<feature type="transmembrane region" description="Helical" evidence="1">
    <location>
        <begin position="137"/>
        <end position="158"/>
    </location>
</feature>
<evidence type="ECO:0000313" key="3">
    <source>
        <dbReference type="Proteomes" id="UP000260758"/>
    </source>
</evidence>
<name>A0A3E4YLP1_9FIRM</name>
<comment type="caution">
    <text evidence="2">The sequence shown here is derived from an EMBL/GenBank/DDBJ whole genome shotgun (WGS) entry which is preliminary data.</text>
</comment>
<dbReference type="Proteomes" id="UP000260758">
    <property type="component" value="Unassembled WGS sequence"/>
</dbReference>
<dbReference type="EMBL" id="QSTP01000001">
    <property type="protein sequence ID" value="RGM75462.1"/>
    <property type="molecule type" value="Genomic_DNA"/>
</dbReference>
<keyword evidence="1" id="KW-0472">Membrane</keyword>
<feature type="transmembrane region" description="Helical" evidence="1">
    <location>
        <begin position="164"/>
        <end position="185"/>
    </location>
</feature>
<sequence>MKQFLIFLFTGASIAILDLVDSAFGNQISLDSICVMSAFTVLYWCFSALCTVGEYAYRVKLKYESECFTLQVTITLICSFILIVFRVPLSHIYSLTDTQYDLLAMCLLCKGICLIFGKLETFFRTYIALSCQNKHIIISNIIFYSTMIVADAIVIALHGECYHLVITTGIADAITVIYYLIFCRFKWSKPTFKRLKECIKCARDIVIDRVLGKVATIGFNICASHLSTDMYALHSIGYAIATSLEECTNSCYTYQIIKLKIIYNLKDKYEMCKKISKQIFIPTVLVCYVIAILMVFPMKGIVSFKSALLITLLYNSQCILLQLYENHRGFLTSCEATECLRLGGLFGIFVRIPIAIISIVTPIGIYGFALGSGIDFFIRGLYYRHKSIQLVNNSNFVKGEK</sequence>
<feature type="transmembrane region" description="Helical" evidence="1">
    <location>
        <begin position="68"/>
        <end position="87"/>
    </location>
</feature>
<dbReference type="RefSeq" id="WP_117718221.1">
    <property type="nucleotide sequence ID" value="NZ_CP143947.1"/>
</dbReference>
<feature type="transmembrane region" description="Helical" evidence="1">
    <location>
        <begin position="345"/>
        <end position="369"/>
    </location>
</feature>